<comment type="caution">
    <text evidence="4">The sequence shown here is derived from an EMBL/GenBank/DDBJ whole genome shotgun (WGS) entry which is preliminary data.</text>
</comment>
<dbReference type="InterPro" id="IPR001117">
    <property type="entry name" value="Cu-oxidase_2nd"/>
</dbReference>
<reference evidence="4" key="1">
    <citation type="submission" date="2020-06" db="EMBL/GenBank/DDBJ databases">
        <authorList>
            <person name="Li T."/>
            <person name="Hu X."/>
            <person name="Zhang T."/>
            <person name="Song X."/>
            <person name="Zhang H."/>
            <person name="Dai N."/>
            <person name="Sheng W."/>
            <person name="Hou X."/>
            <person name="Wei L."/>
        </authorList>
    </citation>
    <scope>NUCLEOTIDE SEQUENCE</scope>
    <source>
        <strain evidence="4">KEN8</strain>
        <tissue evidence="4">Leaf</tissue>
    </source>
</reference>
<dbReference type="Gene3D" id="2.60.40.420">
    <property type="entry name" value="Cupredoxins - blue copper proteins"/>
    <property type="match status" value="2"/>
</dbReference>
<dbReference type="InterPro" id="IPR011707">
    <property type="entry name" value="Cu-oxidase-like_N"/>
</dbReference>
<accession>A0AAW2LUW1</accession>
<dbReference type="PANTHER" id="PTHR11709">
    <property type="entry name" value="MULTI-COPPER OXIDASE"/>
    <property type="match status" value="1"/>
</dbReference>
<dbReference type="Pfam" id="PF00394">
    <property type="entry name" value="Cu-oxidase"/>
    <property type="match status" value="1"/>
</dbReference>
<dbReference type="EMBL" id="JACGWM010000016">
    <property type="protein sequence ID" value="KAL0321996.1"/>
    <property type="molecule type" value="Genomic_DNA"/>
</dbReference>
<dbReference type="GO" id="GO:0005507">
    <property type="term" value="F:copper ion binding"/>
    <property type="evidence" value="ECO:0007669"/>
    <property type="project" value="InterPro"/>
</dbReference>
<dbReference type="PANTHER" id="PTHR11709:SF115">
    <property type="entry name" value="OS07G0119400 PROTEIN"/>
    <property type="match status" value="1"/>
</dbReference>
<proteinExistence type="inferred from homology"/>
<feature type="domain" description="Plastocyanin-like" evidence="2">
    <location>
        <begin position="107"/>
        <end position="191"/>
    </location>
</feature>
<gene>
    <name evidence="4" type="ORF">Scaly_2496000</name>
</gene>
<reference evidence="4" key="2">
    <citation type="journal article" date="2024" name="Plant">
        <title>Genomic evolution and insights into agronomic trait innovations of Sesamum species.</title>
        <authorList>
            <person name="Miao H."/>
            <person name="Wang L."/>
            <person name="Qu L."/>
            <person name="Liu H."/>
            <person name="Sun Y."/>
            <person name="Le M."/>
            <person name="Wang Q."/>
            <person name="Wei S."/>
            <person name="Zheng Y."/>
            <person name="Lin W."/>
            <person name="Duan Y."/>
            <person name="Cao H."/>
            <person name="Xiong S."/>
            <person name="Wang X."/>
            <person name="Wei L."/>
            <person name="Li C."/>
            <person name="Ma Q."/>
            <person name="Ju M."/>
            <person name="Zhao R."/>
            <person name="Li G."/>
            <person name="Mu C."/>
            <person name="Tian Q."/>
            <person name="Mei H."/>
            <person name="Zhang T."/>
            <person name="Gao T."/>
            <person name="Zhang H."/>
        </authorList>
    </citation>
    <scope>NUCLEOTIDE SEQUENCE</scope>
    <source>
        <strain evidence="4">KEN8</strain>
    </source>
</reference>
<protein>
    <submittedName>
        <fullName evidence="4">L-ascorbate oxidase</fullName>
    </submittedName>
</protein>
<dbReference type="SUPFAM" id="SSF49503">
    <property type="entry name" value="Cupredoxins"/>
    <property type="match status" value="2"/>
</dbReference>
<dbReference type="AlphaFoldDB" id="A0AAW2LUW1"/>
<evidence type="ECO:0000256" key="1">
    <source>
        <dbReference type="ARBA" id="ARBA00010609"/>
    </source>
</evidence>
<dbReference type="GO" id="GO:0016491">
    <property type="term" value="F:oxidoreductase activity"/>
    <property type="evidence" value="ECO:0007669"/>
    <property type="project" value="TreeGrafter"/>
</dbReference>
<comment type="similarity">
    <text evidence="1">Belongs to the multicopper oxidase family.</text>
</comment>
<evidence type="ECO:0000259" key="3">
    <source>
        <dbReference type="Pfam" id="PF07732"/>
    </source>
</evidence>
<dbReference type="Pfam" id="PF07732">
    <property type="entry name" value="Cu-oxidase_3"/>
    <property type="match status" value="1"/>
</dbReference>
<evidence type="ECO:0000313" key="4">
    <source>
        <dbReference type="EMBL" id="KAL0321996.1"/>
    </source>
</evidence>
<name>A0AAW2LUW1_9LAMI</name>
<organism evidence="4">
    <name type="scientific">Sesamum calycinum</name>
    <dbReference type="NCBI Taxonomy" id="2727403"/>
    <lineage>
        <taxon>Eukaryota</taxon>
        <taxon>Viridiplantae</taxon>
        <taxon>Streptophyta</taxon>
        <taxon>Embryophyta</taxon>
        <taxon>Tracheophyta</taxon>
        <taxon>Spermatophyta</taxon>
        <taxon>Magnoliopsida</taxon>
        <taxon>eudicotyledons</taxon>
        <taxon>Gunneridae</taxon>
        <taxon>Pentapetalae</taxon>
        <taxon>asterids</taxon>
        <taxon>lamiids</taxon>
        <taxon>Lamiales</taxon>
        <taxon>Pedaliaceae</taxon>
        <taxon>Sesamum</taxon>
    </lineage>
</organism>
<sequence>MSTSSDGSEFTFTDDSCCDELGMGSNKERIRGKMVFWELIVQSPNSNYTYKFQTKDQIGSYTYFPSTGMHRAAGGFGALNIYARSGIATNTGFRKTLPFPNGLLMHSHDGPSFTGDQGKTYMLRISNIGLSISCNFRIQDHKLKLVEVEGSHVLQNIYDSLDIHVGQSVTVLVTLDQPVKDYYIAVDGRFSAIFYGATAVVYYNNSGTPVHPPVPDGPPNEVDGPSIKLDHSSMYLEDLNET</sequence>
<evidence type="ECO:0000259" key="2">
    <source>
        <dbReference type="Pfam" id="PF00394"/>
    </source>
</evidence>
<feature type="domain" description="Plastocyanin-like" evidence="3">
    <location>
        <begin position="43"/>
        <end position="84"/>
    </location>
</feature>
<dbReference type="InterPro" id="IPR008972">
    <property type="entry name" value="Cupredoxin"/>
</dbReference>
<dbReference type="InterPro" id="IPR045087">
    <property type="entry name" value="Cu-oxidase_fam"/>
</dbReference>